<dbReference type="InterPro" id="IPR036291">
    <property type="entry name" value="NAD(P)-bd_dom_sf"/>
</dbReference>
<protein>
    <submittedName>
        <fullName evidence="6">NAD(P)-dependent oxidoreductase</fullName>
    </submittedName>
</protein>
<evidence type="ECO:0000256" key="3">
    <source>
        <dbReference type="ARBA" id="ARBA00023027"/>
    </source>
</evidence>
<dbReference type="InterPro" id="IPR001509">
    <property type="entry name" value="Epimerase_deHydtase"/>
</dbReference>
<dbReference type="AlphaFoldDB" id="A0A7U8B4U8"/>
<feature type="domain" description="NAD-dependent epimerase/dehydratase" evidence="5">
    <location>
        <begin position="28"/>
        <end position="263"/>
    </location>
</feature>
<sequence length="340" mass="38754">MTNLFDFLHDDYKQIEIFNKDQLKNKTIFITGSNGLIGSNLLSYIVFLNREFDLNIKIIAHSFSKQNEWLISEDYITYLSGNLNDLAIDFKFDYLIHTATYGQPRKVLENLEDTLYLNTSTYYKLLNTSLKNGAKVLFLSTSSIYGNISGENNSINEDFVGKVSLDSISSLYGESKRIGEIISRIYIEQGLDVKIARIAIGYGPGIKLNDKRFMGEFIKKALDLGKIEMLDQGEAIRQVCYITDVVEMLMNILLNAKDVVYNVSGMFYDGYGFRIRDIAEIIAKYTNASVVFPKENNGVLGSFAKMNIDISKYTNEFKKSKFVDIDYGLSQTIKWFQALK</sequence>
<comment type="cofactor">
    <cofactor evidence="1">
        <name>NAD(+)</name>
        <dbReference type="ChEBI" id="CHEBI:57540"/>
    </cofactor>
</comment>
<keyword evidence="2" id="KW-0210">Decarboxylase</keyword>
<dbReference type="GO" id="GO:0070403">
    <property type="term" value="F:NAD+ binding"/>
    <property type="evidence" value="ECO:0007669"/>
    <property type="project" value="InterPro"/>
</dbReference>
<keyword evidence="4" id="KW-0456">Lyase</keyword>
<evidence type="ECO:0000256" key="1">
    <source>
        <dbReference type="ARBA" id="ARBA00001911"/>
    </source>
</evidence>
<keyword evidence="3" id="KW-0520">NAD</keyword>
<dbReference type="EMBL" id="AABVLA010000065">
    <property type="protein sequence ID" value="EAJ1622848.1"/>
    <property type="molecule type" value="Genomic_DNA"/>
</dbReference>
<evidence type="ECO:0000256" key="4">
    <source>
        <dbReference type="ARBA" id="ARBA00023239"/>
    </source>
</evidence>
<dbReference type="PANTHER" id="PTHR43078">
    <property type="entry name" value="UDP-GLUCURONIC ACID DECARBOXYLASE-RELATED"/>
    <property type="match status" value="1"/>
</dbReference>
<dbReference type="Gene3D" id="3.40.50.720">
    <property type="entry name" value="NAD(P)-binding Rossmann-like Domain"/>
    <property type="match status" value="1"/>
</dbReference>
<dbReference type="GO" id="GO:0048040">
    <property type="term" value="F:UDP-glucuronate decarboxylase activity"/>
    <property type="evidence" value="ECO:0007669"/>
    <property type="project" value="TreeGrafter"/>
</dbReference>
<dbReference type="Proteomes" id="UP000535305">
    <property type="component" value="Unassembled WGS sequence"/>
</dbReference>
<dbReference type="SUPFAM" id="SSF51735">
    <property type="entry name" value="NAD(P)-binding Rossmann-fold domains"/>
    <property type="match status" value="1"/>
</dbReference>
<comment type="caution">
    <text evidence="6">The sequence shown here is derived from an EMBL/GenBank/DDBJ whole genome shotgun (WGS) entry which is preliminary data.</text>
</comment>
<dbReference type="PANTHER" id="PTHR43078:SF6">
    <property type="entry name" value="UDP-GLUCURONIC ACID DECARBOXYLASE 1"/>
    <property type="match status" value="1"/>
</dbReference>
<gene>
    <name evidence="6" type="ORF">CT510_09420</name>
</gene>
<organism evidence="6 7">
    <name type="scientific">Campylobacter upsaliensis</name>
    <dbReference type="NCBI Taxonomy" id="28080"/>
    <lineage>
        <taxon>Bacteria</taxon>
        <taxon>Pseudomonadati</taxon>
        <taxon>Campylobacterota</taxon>
        <taxon>Epsilonproteobacteria</taxon>
        <taxon>Campylobacterales</taxon>
        <taxon>Campylobacteraceae</taxon>
        <taxon>Campylobacter</taxon>
    </lineage>
</organism>
<evidence type="ECO:0000313" key="6">
    <source>
        <dbReference type="EMBL" id="EAJ1622848.1"/>
    </source>
</evidence>
<accession>A0A7U8B4U8</accession>
<keyword evidence="7" id="KW-1185">Reference proteome</keyword>
<evidence type="ECO:0000313" key="7">
    <source>
        <dbReference type="Proteomes" id="UP000535305"/>
    </source>
</evidence>
<dbReference type="GO" id="GO:0005737">
    <property type="term" value="C:cytoplasm"/>
    <property type="evidence" value="ECO:0007669"/>
    <property type="project" value="TreeGrafter"/>
</dbReference>
<dbReference type="GO" id="GO:0042732">
    <property type="term" value="P:D-xylose metabolic process"/>
    <property type="evidence" value="ECO:0007669"/>
    <property type="project" value="InterPro"/>
</dbReference>
<proteinExistence type="predicted"/>
<dbReference type="Pfam" id="PF01370">
    <property type="entry name" value="Epimerase"/>
    <property type="match status" value="1"/>
</dbReference>
<evidence type="ECO:0000259" key="5">
    <source>
        <dbReference type="Pfam" id="PF01370"/>
    </source>
</evidence>
<dbReference type="InterPro" id="IPR044516">
    <property type="entry name" value="UXS-like"/>
</dbReference>
<name>A0A7U8B4U8_CAMUP</name>
<evidence type="ECO:0000256" key="2">
    <source>
        <dbReference type="ARBA" id="ARBA00022793"/>
    </source>
</evidence>
<dbReference type="RefSeq" id="WP_004277891.1">
    <property type="nucleotide sequence ID" value="NZ_CABKPM010000001.1"/>
</dbReference>
<reference evidence="6 7" key="1">
    <citation type="submission" date="2018-06" db="EMBL/GenBank/DDBJ databases">
        <authorList>
            <consortium name="PulseNet: The National Subtyping Network for Foodborne Disease Surveillance"/>
            <person name="Tarr C.L."/>
            <person name="Trees E."/>
            <person name="Katz L.S."/>
            <person name="Carleton-Romer H.A."/>
            <person name="Stroika S."/>
            <person name="Kucerova Z."/>
            <person name="Roache K.F."/>
            <person name="Sabol A.L."/>
            <person name="Besser J."/>
            <person name="Gerner-Smidt P."/>
        </authorList>
    </citation>
    <scope>NUCLEOTIDE SEQUENCE [LARGE SCALE GENOMIC DNA]</scope>
    <source>
        <strain evidence="6 7">PNUSAC003104</strain>
    </source>
</reference>
<dbReference type="GeneID" id="58538122"/>